<accession>A0A9D4F2B3</accession>
<name>A0A9D4F2B3_DREPO</name>
<reference evidence="2" key="1">
    <citation type="journal article" date="2019" name="bioRxiv">
        <title>The Genome of the Zebra Mussel, Dreissena polymorpha: A Resource for Invasive Species Research.</title>
        <authorList>
            <person name="McCartney M.A."/>
            <person name="Auch B."/>
            <person name="Kono T."/>
            <person name="Mallez S."/>
            <person name="Zhang Y."/>
            <person name="Obille A."/>
            <person name="Becker A."/>
            <person name="Abrahante J.E."/>
            <person name="Garbe J."/>
            <person name="Badalamenti J.P."/>
            <person name="Herman A."/>
            <person name="Mangelson H."/>
            <person name="Liachko I."/>
            <person name="Sullivan S."/>
            <person name="Sone E.D."/>
            <person name="Koren S."/>
            <person name="Silverstein K.A.T."/>
            <person name="Beckman K.B."/>
            <person name="Gohl D.M."/>
        </authorList>
    </citation>
    <scope>NUCLEOTIDE SEQUENCE</scope>
    <source>
        <strain evidence="2">Duluth1</strain>
        <tissue evidence="2">Whole animal</tissue>
    </source>
</reference>
<reference evidence="2" key="2">
    <citation type="submission" date="2020-11" db="EMBL/GenBank/DDBJ databases">
        <authorList>
            <person name="McCartney M.A."/>
            <person name="Auch B."/>
            <person name="Kono T."/>
            <person name="Mallez S."/>
            <person name="Becker A."/>
            <person name="Gohl D.M."/>
            <person name="Silverstein K.A.T."/>
            <person name="Koren S."/>
            <person name="Bechman K.B."/>
            <person name="Herman A."/>
            <person name="Abrahante J.E."/>
            <person name="Garbe J."/>
        </authorList>
    </citation>
    <scope>NUCLEOTIDE SEQUENCE</scope>
    <source>
        <strain evidence="2">Duluth1</strain>
        <tissue evidence="2">Whole animal</tissue>
    </source>
</reference>
<feature type="signal peptide" evidence="1">
    <location>
        <begin position="1"/>
        <end position="26"/>
    </location>
</feature>
<feature type="chain" id="PRO_5038712974" evidence="1">
    <location>
        <begin position="27"/>
        <end position="58"/>
    </location>
</feature>
<keyword evidence="3" id="KW-1185">Reference proteome</keyword>
<proteinExistence type="predicted"/>
<evidence type="ECO:0000313" key="3">
    <source>
        <dbReference type="Proteomes" id="UP000828390"/>
    </source>
</evidence>
<evidence type="ECO:0000256" key="1">
    <source>
        <dbReference type="SAM" id="SignalP"/>
    </source>
</evidence>
<dbReference type="AlphaFoldDB" id="A0A9D4F2B3"/>
<keyword evidence="1" id="KW-0732">Signal</keyword>
<protein>
    <submittedName>
        <fullName evidence="2">Uncharacterized protein</fullName>
    </submittedName>
</protein>
<sequence length="58" mass="6409">MTSNTSLIPYFFFLPLSVGLLWSSDALYVHKESGVCEEPVFGVIWGDLQNAPTVEISC</sequence>
<organism evidence="2 3">
    <name type="scientific">Dreissena polymorpha</name>
    <name type="common">Zebra mussel</name>
    <name type="synonym">Mytilus polymorpha</name>
    <dbReference type="NCBI Taxonomy" id="45954"/>
    <lineage>
        <taxon>Eukaryota</taxon>
        <taxon>Metazoa</taxon>
        <taxon>Spiralia</taxon>
        <taxon>Lophotrochozoa</taxon>
        <taxon>Mollusca</taxon>
        <taxon>Bivalvia</taxon>
        <taxon>Autobranchia</taxon>
        <taxon>Heteroconchia</taxon>
        <taxon>Euheterodonta</taxon>
        <taxon>Imparidentia</taxon>
        <taxon>Neoheterodontei</taxon>
        <taxon>Myida</taxon>
        <taxon>Dreissenoidea</taxon>
        <taxon>Dreissenidae</taxon>
        <taxon>Dreissena</taxon>
    </lineage>
</organism>
<evidence type="ECO:0000313" key="2">
    <source>
        <dbReference type="EMBL" id="KAH3790066.1"/>
    </source>
</evidence>
<comment type="caution">
    <text evidence="2">The sequence shown here is derived from an EMBL/GenBank/DDBJ whole genome shotgun (WGS) entry which is preliminary data.</text>
</comment>
<gene>
    <name evidence="2" type="ORF">DPMN_168261</name>
</gene>
<dbReference type="EMBL" id="JAIWYP010000008">
    <property type="protein sequence ID" value="KAH3790066.1"/>
    <property type="molecule type" value="Genomic_DNA"/>
</dbReference>
<dbReference type="Proteomes" id="UP000828390">
    <property type="component" value="Unassembled WGS sequence"/>
</dbReference>